<dbReference type="PRINTS" id="PR00843">
    <property type="entry name" value="GLHYDRLASE30"/>
</dbReference>
<feature type="domain" description="Glycosyl hydrolase family 30 TIM-barrel" evidence="6">
    <location>
        <begin position="94"/>
        <end position="428"/>
    </location>
</feature>
<evidence type="ECO:0000256" key="3">
    <source>
        <dbReference type="ARBA" id="ARBA00022801"/>
    </source>
</evidence>
<dbReference type="Gene3D" id="3.20.20.80">
    <property type="entry name" value="Glycosidases"/>
    <property type="match status" value="1"/>
</dbReference>
<dbReference type="InterPro" id="IPR033452">
    <property type="entry name" value="GH30_C"/>
</dbReference>
<evidence type="ECO:0000259" key="6">
    <source>
        <dbReference type="Pfam" id="PF02055"/>
    </source>
</evidence>
<dbReference type="InterPro" id="IPR017853">
    <property type="entry name" value="GH"/>
</dbReference>
<comment type="similarity">
    <text evidence="1 4">Belongs to the glycosyl hydrolase 30 family.</text>
</comment>
<evidence type="ECO:0000259" key="7">
    <source>
        <dbReference type="Pfam" id="PF17189"/>
    </source>
</evidence>
<dbReference type="GO" id="GO:0016020">
    <property type="term" value="C:membrane"/>
    <property type="evidence" value="ECO:0007669"/>
    <property type="project" value="GOC"/>
</dbReference>
<dbReference type="EMBL" id="JAAQTL010000001">
    <property type="protein sequence ID" value="NID16357.1"/>
    <property type="molecule type" value="Genomic_DNA"/>
</dbReference>
<keyword evidence="5" id="KW-1133">Transmembrane helix</keyword>
<dbReference type="GO" id="GO:0004348">
    <property type="term" value="F:glucosylceramidase activity"/>
    <property type="evidence" value="ECO:0007669"/>
    <property type="project" value="InterPro"/>
</dbReference>
<proteinExistence type="inferred from homology"/>
<dbReference type="Gene3D" id="2.60.40.1180">
    <property type="entry name" value="Golgi alpha-mannosidase II"/>
    <property type="match status" value="1"/>
</dbReference>
<dbReference type="AlphaFoldDB" id="A0A7X5QVT5"/>
<reference evidence="8 9" key="1">
    <citation type="journal article" date="2006" name="Int. J. Syst. Evol. Microbiol.">
        <title>Dyella yeojuensis sp. nov., isolated from greenhouse soil in Korea.</title>
        <authorList>
            <person name="Kim B.Y."/>
            <person name="Weon H.Y."/>
            <person name="Lee K.H."/>
            <person name="Seok S.J."/>
            <person name="Kwon S.W."/>
            <person name="Go S.J."/>
            <person name="Stackebrandt E."/>
        </authorList>
    </citation>
    <scope>NUCLEOTIDE SEQUENCE [LARGE SCALE GENOMIC DNA]</scope>
    <source>
        <strain evidence="8 9">DSM 17673</strain>
    </source>
</reference>
<dbReference type="Proteomes" id="UP000518878">
    <property type="component" value="Unassembled WGS sequence"/>
</dbReference>
<evidence type="ECO:0000313" key="8">
    <source>
        <dbReference type="EMBL" id="NID16357.1"/>
    </source>
</evidence>
<dbReference type="Pfam" id="PF02055">
    <property type="entry name" value="Glyco_hydro_30"/>
    <property type="match status" value="1"/>
</dbReference>
<keyword evidence="4" id="KW-0326">Glycosidase</keyword>
<evidence type="ECO:0000256" key="4">
    <source>
        <dbReference type="RuleBase" id="RU361188"/>
    </source>
</evidence>
<keyword evidence="5" id="KW-0472">Membrane</keyword>
<dbReference type="Pfam" id="PF17189">
    <property type="entry name" value="Glyco_hydro_30C"/>
    <property type="match status" value="1"/>
</dbReference>
<organism evidence="8 9">
    <name type="scientific">Luteibacter yeojuensis</name>
    <dbReference type="NCBI Taxonomy" id="345309"/>
    <lineage>
        <taxon>Bacteria</taxon>
        <taxon>Pseudomonadati</taxon>
        <taxon>Pseudomonadota</taxon>
        <taxon>Gammaproteobacteria</taxon>
        <taxon>Lysobacterales</taxon>
        <taxon>Rhodanobacteraceae</taxon>
        <taxon>Luteibacter</taxon>
    </lineage>
</organism>
<dbReference type="GO" id="GO:0006680">
    <property type="term" value="P:glucosylceramide catabolic process"/>
    <property type="evidence" value="ECO:0007669"/>
    <property type="project" value="TreeGrafter"/>
</dbReference>
<keyword evidence="2" id="KW-0732">Signal</keyword>
<name>A0A7X5QVT5_9GAMM</name>
<evidence type="ECO:0000256" key="2">
    <source>
        <dbReference type="ARBA" id="ARBA00022729"/>
    </source>
</evidence>
<keyword evidence="9" id="KW-1185">Reference proteome</keyword>
<evidence type="ECO:0000256" key="1">
    <source>
        <dbReference type="ARBA" id="ARBA00005382"/>
    </source>
</evidence>
<feature type="transmembrane region" description="Helical" evidence="5">
    <location>
        <begin position="12"/>
        <end position="29"/>
    </location>
</feature>
<evidence type="ECO:0000313" key="9">
    <source>
        <dbReference type="Proteomes" id="UP000518878"/>
    </source>
</evidence>
<accession>A0A7X5QVT5</accession>
<feature type="domain" description="Glycosyl hydrolase family 30 beta sandwich" evidence="7">
    <location>
        <begin position="431"/>
        <end position="494"/>
    </location>
</feature>
<keyword evidence="3 4" id="KW-0378">Hydrolase</keyword>
<comment type="caution">
    <text evidence="8">The sequence shown here is derived from an EMBL/GenBank/DDBJ whole genome shotgun (WGS) entry which is preliminary data.</text>
</comment>
<dbReference type="InterPro" id="IPR033453">
    <property type="entry name" value="Glyco_hydro_30_TIM-barrel"/>
</dbReference>
<dbReference type="PANTHER" id="PTHR11069">
    <property type="entry name" value="GLUCOSYLCERAMIDASE"/>
    <property type="match status" value="1"/>
</dbReference>
<keyword evidence="5" id="KW-0812">Transmembrane</keyword>
<dbReference type="RefSeq" id="WP_166699999.1">
    <property type="nucleotide sequence ID" value="NZ_JAAQTL010000001.1"/>
</dbReference>
<dbReference type="InterPro" id="IPR013780">
    <property type="entry name" value="Glyco_hydro_b"/>
</dbReference>
<evidence type="ECO:0000256" key="5">
    <source>
        <dbReference type="SAM" id="Phobius"/>
    </source>
</evidence>
<dbReference type="SUPFAM" id="SSF51445">
    <property type="entry name" value="(Trans)glycosidases"/>
    <property type="match status" value="1"/>
</dbReference>
<dbReference type="InterPro" id="IPR001139">
    <property type="entry name" value="Glyco_hydro_30"/>
</dbReference>
<protein>
    <submittedName>
        <fullName evidence="8">Glycosyl hydrolase</fullName>
    </submittedName>
</protein>
<sequence>MDERGSESGRVPAFFIALLSLLTLAVLYAPRYERARLAAAVVPQATPIMPAAEVWLSTADRKLKLAPQPDVPMTPRGTAPADITIDIDARYQTIAGFGAAMTDASAWLIRNRLTEAQRQALLRELYGPPPNLNFNMMRLTIGASDFSLNLYTLDDIPFGQADPQLKYFNVAFNLPDLIPTVRDILAIHPELLIVASPWSAPAWMKDSQNLIGGELLEEHEGAYADYLIKYLDTYRSHGIPIFALTLQNEPNYSPISYPGMLMGAETRARIISKYLGPKLAHRTPKVSILDWDHNWSHPEQPLAVLANPAAARYVDGVAWHCYEGSQHAQGRVQREHPDKDAYITECSGGDWSLNMNGELLWFARNLLVTGTRQWARGVIYWNLALDENHGPHFGGCTLCNGVITIDSGTGAVTRTDEYYALAHFSRFVLPGAVRVRSTDTDADKGIANVAFQNATDGSIVLVMVNVKTTARRVSVVQGDARVEYTMPPESVATLVWNPDLAGMWIRRAYRWWSGKPLPWRIGDPKTLPP</sequence>
<gene>
    <name evidence="8" type="ORF">HBF32_12885</name>
</gene>
<dbReference type="PANTHER" id="PTHR11069:SF23">
    <property type="entry name" value="LYSOSOMAL ACID GLUCOSYLCERAMIDASE"/>
    <property type="match status" value="1"/>
</dbReference>